<feature type="region of interest" description="Disordered" evidence="1">
    <location>
        <begin position="1"/>
        <end position="34"/>
    </location>
</feature>
<gene>
    <name evidence="2" type="ORF">A3A97_00070</name>
</gene>
<dbReference type="EMBL" id="MHSW01000018">
    <property type="protein sequence ID" value="OHA51814.1"/>
    <property type="molecule type" value="Genomic_DNA"/>
</dbReference>
<organism evidence="2 3">
    <name type="scientific">Candidatus Terrybacteria bacterium RIFCSPLOWO2_01_FULL_40_23</name>
    <dbReference type="NCBI Taxonomy" id="1802366"/>
    <lineage>
        <taxon>Bacteria</taxon>
        <taxon>Candidatus Terryibacteriota</taxon>
    </lineage>
</organism>
<proteinExistence type="predicted"/>
<comment type="caution">
    <text evidence="2">The sequence shown here is derived from an EMBL/GenBank/DDBJ whole genome shotgun (WGS) entry which is preliminary data.</text>
</comment>
<reference evidence="2 3" key="1">
    <citation type="journal article" date="2016" name="Nat. Commun.">
        <title>Thousands of microbial genomes shed light on interconnected biogeochemical processes in an aquifer system.</title>
        <authorList>
            <person name="Anantharaman K."/>
            <person name="Brown C.T."/>
            <person name="Hug L.A."/>
            <person name="Sharon I."/>
            <person name="Castelle C.J."/>
            <person name="Probst A.J."/>
            <person name="Thomas B.C."/>
            <person name="Singh A."/>
            <person name="Wilkins M.J."/>
            <person name="Karaoz U."/>
            <person name="Brodie E.L."/>
            <person name="Williams K.H."/>
            <person name="Hubbard S.S."/>
            <person name="Banfield J.F."/>
        </authorList>
    </citation>
    <scope>NUCLEOTIDE SEQUENCE [LARGE SCALE GENOMIC DNA]</scope>
</reference>
<evidence type="ECO:0000313" key="2">
    <source>
        <dbReference type="EMBL" id="OHA51814.1"/>
    </source>
</evidence>
<dbReference type="Proteomes" id="UP000176951">
    <property type="component" value="Unassembled WGS sequence"/>
</dbReference>
<evidence type="ECO:0000256" key="1">
    <source>
        <dbReference type="SAM" id="MobiDB-lite"/>
    </source>
</evidence>
<dbReference type="AlphaFoldDB" id="A0A1G2PU04"/>
<name>A0A1G2PU04_9BACT</name>
<evidence type="ECO:0000313" key="3">
    <source>
        <dbReference type="Proteomes" id="UP000176951"/>
    </source>
</evidence>
<sequence>MPNPEQGGPSAEDMGLTPENGSFETQQENKKGAGVEFYTGDRVAILRPNGEVETDWILKDGLGPNFTVIVEKKSSTGEILQETPALAEFTRWQEIYMKDELSPGKPKAVLQREQRAKELEEWKIEDIKRSADLLKRFMKDGQYSETLDINEKGKLSWVDDEATRIFTIARFVEGEEGPEDLMKLFKDIEDNVPDLHFEVERDPEGKWIKFIANKKS</sequence>
<protein>
    <submittedName>
        <fullName evidence="2">Uncharacterized protein</fullName>
    </submittedName>
</protein>
<accession>A0A1G2PU04</accession>